<dbReference type="KEGG" id="spu:579403"/>
<dbReference type="Proteomes" id="UP000007110">
    <property type="component" value="Unassembled WGS sequence"/>
</dbReference>
<dbReference type="OMA" id="PTIQCVC"/>
<dbReference type="RefSeq" id="XP_784615.1">
    <property type="nucleotide sequence ID" value="XM_779522.5"/>
</dbReference>
<evidence type="ECO:0000256" key="7">
    <source>
        <dbReference type="PIRSR" id="PIRSR613078-2"/>
    </source>
</evidence>
<dbReference type="PROSITE" id="PS00175">
    <property type="entry name" value="PG_MUTASE"/>
    <property type="match status" value="1"/>
</dbReference>
<evidence type="ECO:0000256" key="6">
    <source>
        <dbReference type="PIRSR" id="PIRSR613078-1"/>
    </source>
</evidence>
<dbReference type="GeneID" id="579403"/>
<dbReference type="GO" id="GO:0005829">
    <property type="term" value="C:cytosol"/>
    <property type="evidence" value="ECO:0000318"/>
    <property type="project" value="GO_Central"/>
</dbReference>
<evidence type="ECO:0000256" key="4">
    <source>
        <dbReference type="ARBA" id="ARBA00040907"/>
    </source>
</evidence>
<feature type="binding site" evidence="7">
    <location>
        <position position="60"/>
    </location>
    <ligand>
        <name>substrate</name>
    </ligand>
</feature>
<dbReference type="AlphaFoldDB" id="A0A7M7RBJ6"/>
<dbReference type="GO" id="GO:0004331">
    <property type="term" value="F:fructose-2,6-bisphosphate 2-phosphatase activity"/>
    <property type="evidence" value="ECO:0000318"/>
    <property type="project" value="GO_Central"/>
</dbReference>
<reference evidence="9" key="1">
    <citation type="submission" date="2015-02" db="EMBL/GenBank/DDBJ databases">
        <title>Genome sequencing for Strongylocentrotus purpuratus.</title>
        <authorList>
            <person name="Murali S."/>
            <person name="Liu Y."/>
            <person name="Vee V."/>
            <person name="English A."/>
            <person name="Wang M."/>
            <person name="Skinner E."/>
            <person name="Han Y."/>
            <person name="Muzny D.M."/>
            <person name="Worley K.C."/>
            <person name="Gibbs R.A."/>
        </authorList>
    </citation>
    <scope>NUCLEOTIDE SEQUENCE</scope>
</reference>
<dbReference type="InterPro" id="IPR001345">
    <property type="entry name" value="PG/BPGM_mutase_AS"/>
</dbReference>
<comment type="similarity">
    <text evidence="3">Belongs to the phosphoglycerate mutase family.</text>
</comment>
<evidence type="ECO:0000256" key="2">
    <source>
        <dbReference type="ARBA" id="ARBA00022801"/>
    </source>
</evidence>
<sequence length="238" mass="26689">MVKFILSLVRHGESKYNQQKLVQGQTNSPLSEDGVLQAESLSKRLSNEKIDYVYTSDLLRATQTTDIILKSLRAPPCDVIEEVGLRERNFGDKEGITISEYRAFLLSEGFTFRSHVPKGGESFQVARQRVVKAFHDICNKQLELEKDATTSADGNLTHVLVVGHGLLFKELLAYFIEELNVEIPGGKERVMKDSSNSSLSRFEIECAANVAPKITCQFIYDVSHLSEDMQKALPSKAY</sequence>
<organism evidence="8 9">
    <name type="scientific">Strongylocentrotus purpuratus</name>
    <name type="common">Purple sea urchin</name>
    <dbReference type="NCBI Taxonomy" id="7668"/>
    <lineage>
        <taxon>Eukaryota</taxon>
        <taxon>Metazoa</taxon>
        <taxon>Echinodermata</taxon>
        <taxon>Eleutherozoa</taxon>
        <taxon>Echinozoa</taxon>
        <taxon>Echinoidea</taxon>
        <taxon>Euechinoidea</taxon>
        <taxon>Echinacea</taxon>
        <taxon>Camarodonta</taxon>
        <taxon>Echinidea</taxon>
        <taxon>Strongylocentrotidae</taxon>
        <taxon>Strongylocentrotus</taxon>
    </lineage>
</organism>
<dbReference type="InterPro" id="IPR029033">
    <property type="entry name" value="His_PPase_superfam"/>
</dbReference>
<protein>
    <recommendedName>
        <fullName evidence="4">Fructose-2,6-bisphosphatase TIGAR</fullName>
    </recommendedName>
    <alternativeName>
        <fullName evidence="5">TP53-induced glycolysis and apoptosis regulator</fullName>
    </alternativeName>
</protein>
<reference evidence="8" key="2">
    <citation type="submission" date="2021-01" db="UniProtKB">
        <authorList>
            <consortium name="EnsemblMetazoa"/>
        </authorList>
    </citation>
    <scope>IDENTIFICATION</scope>
</reference>
<dbReference type="FunCoup" id="A0A7M7RBJ6">
    <property type="interactions" value="65"/>
</dbReference>
<evidence type="ECO:0000256" key="1">
    <source>
        <dbReference type="ARBA" id="ARBA00000464"/>
    </source>
</evidence>
<evidence type="ECO:0000256" key="3">
    <source>
        <dbReference type="ARBA" id="ARBA00038362"/>
    </source>
</evidence>
<evidence type="ECO:0000313" key="8">
    <source>
        <dbReference type="EnsemblMetazoa" id="XP_784615"/>
    </source>
</evidence>
<proteinExistence type="inferred from homology"/>
<accession>A0A7M7RBJ6</accession>
<dbReference type="GO" id="GO:0045820">
    <property type="term" value="P:negative regulation of glycolytic process"/>
    <property type="evidence" value="ECO:0000318"/>
    <property type="project" value="GO_Central"/>
</dbReference>
<dbReference type="PANTHER" id="PTHR46517">
    <property type="entry name" value="FRUCTOSE-2,6-BISPHOSPHATASE TIGAR"/>
    <property type="match status" value="1"/>
</dbReference>
<dbReference type="SMART" id="SM00855">
    <property type="entry name" value="PGAM"/>
    <property type="match status" value="1"/>
</dbReference>
<dbReference type="InterPro" id="IPR013078">
    <property type="entry name" value="His_Pase_superF_clade-1"/>
</dbReference>
<dbReference type="InParanoid" id="A0A7M7RBJ6"/>
<feature type="binding site" evidence="7">
    <location>
        <begin position="10"/>
        <end position="17"/>
    </location>
    <ligand>
        <name>substrate</name>
    </ligand>
</feature>
<dbReference type="CDD" id="cd07067">
    <property type="entry name" value="HP_PGM_like"/>
    <property type="match status" value="1"/>
</dbReference>
<keyword evidence="2" id="KW-0378">Hydrolase</keyword>
<feature type="active site" description="Proton donor/acceptor" evidence="6">
    <location>
        <position position="87"/>
    </location>
</feature>
<dbReference type="Gene3D" id="3.40.50.1240">
    <property type="entry name" value="Phosphoglycerate mutase-like"/>
    <property type="match status" value="1"/>
</dbReference>
<name>A0A7M7RBJ6_STRPU</name>
<dbReference type="PANTHER" id="PTHR46517:SF1">
    <property type="entry name" value="FRUCTOSE-2,6-BISPHOSPHATASE TIGAR"/>
    <property type="match status" value="1"/>
</dbReference>
<dbReference type="Pfam" id="PF00300">
    <property type="entry name" value="His_Phos_1"/>
    <property type="match status" value="1"/>
</dbReference>
<evidence type="ECO:0000256" key="5">
    <source>
        <dbReference type="ARBA" id="ARBA00042275"/>
    </source>
</evidence>
<dbReference type="GO" id="GO:0043456">
    <property type="term" value="P:regulation of pentose-phosphate shunt"/>
    <property type="evidence" value="ECO:0000318"/>
    <property type="project" value="GO_Central"/>
</dbReference>
<dbReference type="InterPro" id="IPR051695">
    <property type="entry name" value="Phosphoglycerate_Mutase"/>
</dbReference>
<dbReference type="SUPFAM" id="SSF53254">
    <property type="entry name" value="Phosphoglycerate mutase-like"/>
    <property type="match status" value="1"/>
</dbReference>
<comment type="catalytic activity">
    <reaction evidence="1">
        <text>beta-D-fructose 2,6-bisphosphate + H2O = beta-D-fructose 6-phosphate + phosphate</text>
        <dbReference type="Rhea" id="RHEA:17289"/>
        <dbReference type="ChEBI" id="CHEBI:15377"/>
        <dbReference type="ChEBI" id="CHEBI:43474"/>
        <dbReference type="ChEBI" id="CHEBI:57634"/>
        <dbReference type="ChEBI" id="CHEBI:58579"/>
        <dbReference type="EC" id="3.1.3.46"/>
    </reaction>
</comment>
<dbReference type="EnsemblMetazoa" id="XM_779522">
    <property type="protein sequence ID" value="XP_784615"/>
    <property type="gene ID" value="LOC579403"/>
</dbReference>
<dbReference type="OrthoDB" id="354304at2759"/>
<feature type="active site" description="Tele-phosphohistidine intermediate" evidence="6">
    <location>
        <position position="11"/>
    </location>
</feature>
<evidence type="ECO:0000313" key="9">
    <source>
        <dbReference type="Proteomes" id="UP000007110"/>
    </source>
</evidence>
<keyword evidence="9" id="KW-1185">Reference proteome</keyword>